<dbReference type="PANTHER" id="PTHR24056">
    <property type="entry name" value="CELL DIVISION PROTEIN KINASE"/>
    <property type="match status" value="1"/>
</dbReference>
<feature type="region of interest" description="Disordered" evidence="11">
    <location>
        <begin position="91"/>
        <end position="171"/>
    </location>
</feature>
<dbReference type="PROSITE" id="PS00108">
    <property type="entry name" value="PROTEIN_KINASE_ST"/>
    <property type="match status" value="1"/>
</dbReference>
<dbReference type="Gene3D" id="1.10.510.10">
    <property type="entry name" value="Transferase(Phosphotransferase) domain 1"/>
    <property type="match status" value="1"/>
</dbReference>
<evidence type="ECO:0000256" key="7">
    <source>
        <dbReference type="ARBA" id="ARBA00047811"/>
    </source>
</evidence>
<feature type="compositionally biased region" description="Low complexity" evidence="11">
    <location>
        <begin position="888"/>
        <end position="942"/>
    </location>
</feature>
<dbReference type="PROSITE" id="PS00107">
    <property type="entry name" value="PROTEIN_KINASE_ATP"/>
    <property type="match status" value="1"/>
</dbReference>
<feature type="region of interest" description="Disordered" evidence="11">
    <location>
        <begin position="876"/>
        <end position="942"/>
    </location>
</feature>
<keyword evidence="6 10" id="KW-0067">ATP-binding</keyword>
<dbReference type="InParanoid" id="A0A0D2X591"/>
<keyword evidence="14" id="KW-1185">Reference proteome</keyword>
<dbReference type="FunFam" id="1.10.510.10:FF:000624">
    <property type="entry name" value="Mitogen-activated protein kinase"/>
    <property type="match status" value="1"/>
</dbReference>
<keyword evidence="3" id="KW-0808">Transferase</keyword>
<feature type="binding site" evidence="10">
    <location>
        <position position="374"/>
    </location>
    <ligand>
        <name>ATP</name>
        <dbReference type="ChEBI" id="CHEBI:30616"/>
    </ligand>
</feature>
<dbReference type="PROSITE" id="PS50011">
    <property type="entry name" value="PROTEIN_KINASE_DOM"/>
    <property type="match status" value="1"/>
</dbReference>
<dbReference type="InterPro" id="IPR050108">
    <property type="entry name" value="CDK"/>
</dbReference>
<comment type="catalytic activity">
    <reaction evidence="9">
        <text>[DNA-directed RNA polymerase] + ATP = phospho-[DNA-directed RNA polymerase] + ADP + H(+)</text>
        <dbReference type="Rhea" id="RHEA:10216"/>
        <dbReference type="Rhea" id="RHEA-COMP:11321"/>
        <dbReference type="Rhea" id="RHEA-COMP:11322"/>
        <dbReference type="ChEBI" id="CHEBI:15378"/>
        <dbReference type="ChEBI" id="CHEBI:30616"/>
        <dbReference type="ChEBI" id="CHEBI:43176"/>
        <dbReference type="ChEBI" id="CHEBI:68546"/>
        <dbReference type="ChEBI" id="CHEBI:456216"/>
        <dbReference type="EC" id="2.7.11.23"/>
    </reaction>
</comment>
<dbReference type="GO" id="GO:0005524">
    <property type="term" value="F:ATP binding"/>
    <property type="evidence" value="ECO:0007669"/>
    <property type="project" value="UniProtKB-UniRule"/>
</dbReference>
<dbReference type="GO" id="GO:0004693">
    <property type="term" value="F:cyclin-dependent protein serine/threonine kinase activity"/>
    <property type="evidence" value="ECO:0007669"/>
    <property type="project" value="UniProtKB-EC"/>
</dbReference>
<protein>
    <submittedName>
        <fullName evidence="13">CMGC/CDK protein kinase</fullName>
    </submittedName>
</protein>
<feature type="compositionally biased region" description="Low complexity" evidence="11">
    <location>
        <begin position="138"/>
        <end position="154"/>
    </location>
</feature>
<dbReference type="InterPro" id="IPR008271">
    <property type="entry name" value="Ser/Thr_kinase_AS"/>
</dbReference>
<evidence type="ECO:0000256" key="9">
    <source>
        <dbReference type="ARBA" id="ARBA00049280"/>
    </source>
</evidence>
<dbReference type="EMBL" id="KE346374">
    <property type="protein sequence ID" value="KJE97399.1"/>
    <property type="molecule type" value="Genomic_DNA"/>
</dbReference>
<evidence type="ECO:0000256" key="4">
    <source>
        <dbReference type="ARBA" id="ARBA00022741"/>
    </source>
</evidence>
<keyword evidence="5 13" id="KW-0418">Kinase</keyword>
<name>A0A0D2X591_CAPO3</name>
<feature type="compositionally biased region" description="Acidic residues" evidence="11">
    <location>
        <begin position="105"/>
        <end position="124"/>
    </location>
</feature>
<dbReference type="Gene3D" id="3.30.200.20">
    <property type="entry name" value="Phosphorylase Kinase, domain 1"/>
    <property type="match status" value="1"/>
</dbReference>
<dbReference type="eggNOG" id="KOG0666">
    <property type="taxonomic scope" value="Eukaryota"/>
</dbReference>
<dbReference type="OrthoDB" id="6284126at2759"/>
<dbReference type="GO" id="GO:0008353">
    <property type="term" value="F:RNA polymerase II CTD heptapeptide repeat kinase activity"/>
    <property type="evidence" value="ECO:0007669"/>
    <property type="project" value="UniProtKB-EC"/>
</dbReference>
<proteinExistence type="inferred from homology"/>
<evidence type="ECO:0000256" key="6">
    <source>
        <dbReference type="ARBA" id="ARBA00022840"/>
    </source>
</evidence>
<keyword evidence="4 10" id="KW-0547">Nucleotide-binding</keyword>
<dbReference type="SMART" id="SM00220">
    <property type="entry name" value="S_TKc"/>
    <property type="match status" value="1"/>
</dbReference>
<dbReference type="AlphaFoldDB" id="A0A0D2X591"/>
<evidence type="ECO:0000313" key="14">
    <source>
        <dbReference type="Proteomes" id="UP000008743"/>
    </source>
</evidence>
<keyword evidence="2" id="KW-0723">Serine/threonine-protein kinase</keyword>
<evidence type="ECO:0000256" key="11">
    <source>
        <dbReference type="SAM" id="MobiDB-lite"/>
    </source>
</evidence>
<evidence type="ECO:0000259" key="12">
    <source>
        <dbReference type="PROSITE" id="PS50011"/>
    </source>
</evidence>
<feature type="domain" description="Protein kinase" evidence="12">
    <location>
        <begin position="340"/>
        <end position="685"/>
    </location>
</feature>
<sequence length="1157" mass="127247">MKDEDDELGLQPEHHSSLVLSSSRRRPDAFDHDNDDGDGDVNDNDNDDYRDEGADGEAGDDDDLALRSMAGNGWRETTAMGAAAAAADVGQLVTKSSHHEQAADSAEESPDDNPDDDDDGDDETETMHQNGASRNGPSTSNTNTHTSSSATLLTIETKSSPSSAERNRNRVVPSLDKAVLHGVHSSKAEAKPWLGDLRSFVRKRIDSLKQRSSSSSTSDAVFTSWFRHIKNLASQHSVANNSSVKRLDAVIAALATEQPTLHCSPDVLAADENDLSLLDLSQLLPTDAPDLYKETLDILVRAFPLLHPRDLAPCLNSCFGKEPFAQRIKYDPWVGGAPMYIPLGKVGEGSYGTVYKVVACHGFPTFHEKFYALKKIKSRTQSNGMPRAVIREVSILRELSHDNIISLVDVIYFPHHSVAVGKRDTESHRFLQWLQEIIRFHRYSSNFAERFTEQVLRRASGLRGYSSQGIRAIAAKDRLHPLTIKAIMWQLLQGLDYLHDNWIVHADLKPNNILISSQGQVRIGDFGLSRLFLGPREAQEPVLVTMWYRAPELLLGDSKCSRAIDMWSVGCILAEMFLLQPIFRGKPLPEPKTRDQFEQDQAMKIFHALGLPTVEAWPEVTTMRFWPLIEKWESVHPKVYKFSLDSMLKHVLPDASIELQLLRGLFTFDPSKRLRTRQALTHAYFTSSPPVSLLNAFAPPPNTSQVIYPPRMYQWMYDLLKPSSVHQQQHGQPKKQITAAQSVFLRLCHHNDMCFYLRHLQIFHGLSLPAGMVSSVDDQILMQLVIANVGCRFIAPPLAECFDDPEHGAWISAPASILPSGYRSLEHELLQVLCDDQVPAAELGTTFRRCLLQHSHEVLSVVDLLQELAAHVKASSAAIDDAKERQRSLATRTAVSTATVTPSDGAAPRSSRTAPTSSSRHWSSTAAADGTPSASSSSASAAASGMLEHLSDHVRKPVTPSSAAAAAGHRDARLYEDLLVRLQLAATLYMRHLTTTNPRFLSVFWLLEVILYCDNLADTALHQLLGIPTTMYRKMVDNTDPALPAVNAATPAKTDSKASRAQAALTPVTATGPTVALASDGLLDASRPGRANFPQGKKSGCGITAMGGRKSLTRTNVSMRSTTDLPHEPVRPDPSAVEVGSRNRGARIVVASVPQKL</sequence>
<evidence type="ECO:0000256" key="10">
    <source>
        <dbReference type="PROSITE-ProRule" id="PRU10141"/>
    </source>
</evidence>
<feature type="region of interest" description="Disordered" evidence="11">
    <location>
        <begin position="1120"/>
        <end position="1141"/>
    </location>
</feature>
<evidence type="ECO:0000256" key="3">
    <source>
        <dbReference type="ARBA" id="ARBA00022679"/>
    </source>
</evidence>
<feature type="region of interest" description="Disordered" evidence="11">
    <location>
        <begin position="1"/>
        <end position="70"/>
    </location>
</feature>
<evidence type="ECO:0000256" key="2">
    <source>
        <dbReference type="ARBA" id="ARBA00022527"/>
    </source>
</evidence>
<dbReference type="GO" id="GO:0016592">
    <property type="term" value="C:mediator complex"/>
    <property type="evidence" value="ECO:0007669"/>
    <property type="project" value="TreeGrafter"/>
</dbReference>
<dbReference type="PANTHER" id="PTHR24056:SF495">
    <property type="entry name" value="CYCLIN-DEPENDENT KINASE 8-RELATED"/>
    <property type="match status" value="1"/>
</dbReference>
<gene>
    <name evidence="13" type="ORF">CAOG_007268</name>
</gene>
<evidence type="ECO:0000256" key="1">
    <source>
        <dbReference type="ARBA" id="ARBA00006485"/>
    </source>
</evidence>
<dbReference type="InterPro" id="IPR017441">
    <property type="entry name" value="Protein_kinase_ATP_BS"/>
</dbReference>
<dbReference type="PhylomeDB" id="A0A0D2X591"/>
<comment type="catalytic activity">
    <reaction evidence="8">
        <text>L-seryl-[protein] + ATP = O-phospho-L-seryl-[protein] + ADP + H(+)</text>
        <dbReference type="Rhea" id="RHEA:17989"/>
        <dbReference type="Rhea" id="RHEA-COMP:9863"/>
        <dbReference type="Rhea" id="RHEA-COMP:11604"/>
        <dbReference type="ChEBI" id="CHEBI:15378"/>
        <dbReference type="ChEBI" id="CHEBI:29999"/>
        <dbReference type="ChEBI" id="CHEBI:30616"/>
        <dbReference type="ChEBI" id="CHEBI:83421"/>
        <dbReference type="ChEBI" id="CHEBI:456216"/>
        <dbReference type="EC" id="2.7.11.22"/>
    </reaction>
</comment>
<reference evidence="14" key="1">
    <citation type="submission" date="2011-02" db="EMBL/GenBank/DDBJ databases">
        <title>The Genome Sequence of Capsaspora owczarzaki ATCC 30864.</title>
        <authorList>
            <person name="Russ C."/>
            <person name="Cuomo C."/>
            <person name="Burger G."/>
            <person name="Gray M.W."/>
            <person name="Holland P.W.H."/>
            <person name="King N."/>
            <person name="Lang F.B.F."/>
            <person name="Roger A.J."/>
            <person name="Ruiz-Trillo I."/>
            <person name="Young S.K."/>
            <person name="Zeng Q."/>
            <person name="Gargeya S."/>
            <person name="Alvarado L."/>
            <person name="Berlin A."/>
            <person name="Chapman S.B."/>
            <person name="Chen Z."/>
            <person name="Freedman E."/>
            <person name="Gellesch M."/>
            <person name="Goldberg J."/>
            <person name="Griggs A."/>
            <person name="Gujja S."/>
            <person name="Heilman E."/>
            <person name="Heiman D."/>
            <person name="Howarth C."/>
            <person name="Mehta T."/>
            <person name="Neiman D."/>
            <person name="Pearson M."/>
            <person name="Roberts A."/>
            <person name="Saif S."/>
            <person name="Shea T."/>
            <person name="Shenoy N."/>
            <person name="Sisk P."/>
            <person name="Stolte C."/>
            <person name="Sykes S."/>
            <person name="White J."/>
            <person name="Yandava C."/>
            <person name="Haas B."/>
            <person name="Nusbaum C."/>
            <person name="Birren B."/>
        </authorList>
    </citation>
    <scope>NUCLEOTIDE SEQUENCE</scope>
    <source>
        <strain evidence="14">ATCC 30864</strain>
    </source>
</reference>
<evidence type="ECO:0000256" key="8">
    <source>
        <dbReference type="ARBA" id="ARBA00048367"/>
    </source>
</evidence>
<evidence type="ECO:0000256" key="5">
    <source>
        <dbReference type="ARBA" id="ARBA00022777"/>
    </source>
</evidence>
<comment type="similarity">
    <text evidence="1">Belongs to the protein kinase superfamily. CMGC Ser/Thr protein kinase family. CDC2/CDKX subfamily.</text>
</comment>
<dbReference type="SUPFAM" id="SSF56112">
    <property type="entry name" value="Protein kinase-like (PK-like)"/>
    <property type="match status" value="1"/>
</dbReference>
<dbReference type="Pfam" id="PF00069">
    <property type="entry name" value="Pkinase"/>
    <property type="match status" value="1"/>
</dbReference>
<comment type="catalytic activity">
    <reaction evidence="7">
        <text>L-threonyl-[protein] + ATP = O-phospho-L-threonyl-[protein] + ADP + H(+)</text>
        <dbReference type="Rhea" id="RHEA:46608"/>
        <dbReference type="Rhea" id="RHEA-COMP:11060"/>
        <dbReference type="Rhea" id="RHEA-COMP:11605"/>
        <dbReference type="ChEBI" id="CHEBI:15378"/>
        <dbReference type="ChEBI" id="CHEBI:30013"/>
        <dbReference type="ChEBI" id="CHEBI:30616"/>
        <dbReference type="ChEBI" id="CHEBI:61977"/>
        <dbReference type="ChEBI" id="CHEBI:456216"/>
        <dbReference type="EC" id="2.7.11.22"/>
    </reaction>
</comment>
<feature type="compositionally biased region" description="Acidic residues" evidence="11">
    <location>
        <begin position="33"/>
        <end position="63"/>
    </location>
</feature>
<dbReference type="Proteomes" id="UP000008743">
    <property type="component" value="Unassembled WGS sequence"/>
</dbReference>
<dbReference type="InterPro" id="IPR011009">
    <property type="entry name" value="Kinase-like_dom_sf"/>
</dbReference>
<organism evidence="13 14">
    <name type="scientific">Capsaspora owczarzaki (strain ATCC 30864)</name>
    <dbReference type="NCBI Taxonomy" id="595528"/>
    <lineage>
        <taxon>Eukaryota</taxon>
        <taxon>Filasterea</taxon>
        <taxon>Capsaspora</taxon>
    </lineage>
</organism>
<feature type="compositionally biased region" description="Polar residues" evidence="11">
    <location>
        <begin position="127"/>
        <end position="137"/>
    </location>
</feature>
<dbReference type="STRING" id="595528.A0A0D2X591"/>
<accession>A0A0D2X591</accession>
<evidence type="ECO:0000313" key="13">
    <source>
        <dbReference type="EMBL" id="KJE97399.1"/>
    </source>
</evidence>
<dbReference type="InterPro" id="IPR000719">
    <property type="entry name" value="Prot_kinase_dom"/>
</dbReference>